<keyword evidence="3 7" id="KW-0288">FMN</keyword>
<evidence type="ECO:0000256" key="6">
    <source>
        <dbReference type="ARBA" id="ARBA00023027"/>
    </source>
</evidence>
<feature type="domain" description="Nitroreductase" evidence="9">
    <location>
        <begin position="8"/>
        <end position="161"/>
    </location>
</feature>
<dbReference type="SUPFAM" id="SSF55469">
    <property type="entry name" value="FMN-dependent nitroreductase-like"/>
    <property type="match status" value="1"/>
</dbReference>
<keyword evidence="2 7" id="KW-0285">Flavoprotein</keyword>
<proteinExistence type="inferred from homology"/>
<dbReference type="Gene3D" id="3.40.109.10">
    <property type="entry name" value="NADH Oxidase"/>
    <property type="match status" value="1"/>
</dbReference>
<evidence type="ECO:0000256" key="8">
    <source>
        <dbReference type="PIRSR" id="PIRSR000232-1"/>
    </source>
</evidence>
<evidence type="ECO:0000256" key="3">
    <source>
        <dbReference type="ARBA" id="ARBA00022643"/>
    </source>
</evidence>
<dbReference type="PANTHER" id="PTHR43821">
    <property type="entry name" value="NAD(P)H NITROREDUCTASE YDJA-RELATED"/>
    <property type="match status" value="1"/>
</dbReference>
<feature type="binding site" description="in other chain" evidence="8">
    <location>
        <begin position="10"/>
        <end position="12"/>
    </location>
    <ligand>
        <name>FMN</name>
        <dbReference type="ChEBI" id="CHEBI:58210"/>
        <note>ligand shared between dimeric partners</note>
    </ligand>
</feature>
<dbReference type="AlphaFoldDB" id="A0A4R1KXX0"/>
<dbReference type="GO" id="GO:0016491">
    <property type="term" value="F:oxidoreductase activity"/>
    <property type="evidence" value="ECO:0007669"/>
    <property type="project" value="UniProtKB-UniRule"/>
</dbReference>
<evidence type="ECO:0000256" key="2">
    <source>
        <dbReference type="ARBA" id="ARBA00022630"/>
    </source>
</evidence>
<feature type="binding site" evidence="8">
    <location>
        <position position="39"/>
    </location>
    <ligand>
        <name>FMN</name>
        <dbReference type="ChEBI" id="CHEBI:58210"/>
        <note>ligand shared between dimeric partners</note>
    </ligand>
</feature>
<gene>
    <name evidence="10" type="ORF">EV692_0567</name>
</gene>
<keyword evidence="4 7" id="KW-0521">NADP</keyword>
<dbReference type="InterPro" id="IPR000415">
    <property type="entry name" value="Nitroreductase-like"/>
</dbReference>
<dbReference type="OrthoDB" id="9804207at2"/>
<evidence type="ECO:0000256" key="5">
    <source>
        <dbReference type="ARBA" id="ARBA00023002"/>
    </source>
</evidence>
<evidence type="ECO:0000256" key="1">
    <source>
        <dbReference type="ARBA" id="ARBA00007118"/>
    </source>
</evidence>
<dbReference type="InterPro" id="IPR029479">
    <property type="entry name" value="Nitroreductase"/>
</dbReference>
<organism evidence="10 11">
    <name type="scientific">Lonepinella koalarum</name>
    <dbReference type="NCBI Taxonomy" id="53417"/>
    <lineage>
        <taxon>Bacteria</taxon>
        <taxon>Pseudomonadati</taxon>
        <taxon>Pseudomonadota</taxon>
        <taxon>Gammaproteobacteria</taxon>
        <taxon>Pasteurellales</taxon>
        <taxon>Pasteurellaceae</taxon>
        <taxon>Lonepinella</taxon>
    </lineage>
</organism>
<dbReference type="InterPro" id="IPR052530">
    <property type="entry name" value="NAD(P)H_nitroreductase"/>
</dbReference>
<dbReference type="PIRSF" id="PIRSF000232">
    <property type="entry name" value="YdjA"/>
    <property type="match status" value="1"/>
</dbReference>
<dbReference type="Proteomes" id="UP000295496">
    <property type="component" value="Unassembled WGS sequence"/>
</dbReference>
<comment type="caution">
    <text evidence="10">The sequence shown here is derived from an EMBL/GenBank/DDBJ whole genome shotgun (WGS) entry which is preliminary data.</text>
</comment>
<comment type="similarity">
    <text evidence="1 7">Belongs to the nitroreductase family.</text>
</comment>
<dbReference type="RefSeq" id="WP_132300367.1">
    <property type="nucleotide sequence ID" value="NZ_CP170642.1"/>
</dbReference>
<evidence type="ECO:0000259" key="9">
    <source>
        <dbReference type="Pfam" id="PF00881"/>
    </source>
</evidence>
<reference evidence="10 11" key="1">
    <citation type="submission" date="2019-03" db="EMBL/GenBank/DDBJ databases">
        <title>Genomic Encyclopedia of Type Strains, Phase IV (KMG-IV): sequencing the most valuable type-strain genomes for metagenomic binning, comparative biology and taxonomic classification.</title>
        <authorList>
            <person name="Goeker M."/>
        </authorList>
    </citation>
    <scope>NUCLEOTIDE SEQUENCE [LARGE SCALE GENOMIC DNA]</scope>
    <source>
        <strain evidence="10 11">DSM 10053</strain>
    </source>
</reference>
<dbReference type="EC" id="1.-.-.-" evidence="7"/>
<evidence type="ECO:0000256" key="7">
    <source>
        <dbReference type="PIRNR" id="PIRNR000232"/>
    </source>
</evidence>
<protein>
    <recommendedName>
        <fullName evidence="7">Putative NAD(P)H nitroreductase</fullName>
        <ecNumber evidence="7">1.-.-.-</ecNumber>
    </recommendedName>
</protein>
<keyword evidence="5 7" id="KW-0560">Oxidoreductase</keyword>
<sequence>MDALELLTTRRSNKKLVAPAPNKEQLEQIFQAALRTPDHGKLKPYRFVVIADKGLIKLANALTQVATDLNLDNKQFSKIDKICASPMVIAVVAKLDPKVDKVPEWEQLVAAGCATYGIQLAAQSLGFDNVWITGKWAGGDALRQTLNCTEQEKIVALLLIGTAENEKLERDSKTADTQDFVSYL</sequence>
<feature type="binding site" evidence="8">
    <location>
        <position position="35"/>
    </location>
    <ligand>
        <name>FMN</name>
        <dbReference type="ChEBI" id="CHEBI:58210"/>
        <note>ligand shared between dimeric partners</note>
    </ligand>
</feature>
<keyword evidence="11" id="KW-1185">Reference proteome</keyword>
<name>A0A4R1KXX0_9PAST</name>
<evidence type="ECO:0000313" key="11">
    <source>
        <dbReference type="Proteomes" id="UP000295496"/>
    </source>
</evidence>
<feature type="binding site" description="in other chain" evidence="8">
    <location>
        <begin position="131"/>
        <end position="133"/>
    </location>
    <ligand>
        <name>FMN</name>
        <dbReference type="ChEBI" id="CHEBI:58210"/>
        <note>ligand shared between dimeric partners</note>
    </ligand>
</feature>
<comment type="cofactor">
    <cofactor evidence="8">
        <name>FMN</name>
        <dbReference type="ChEBI" id="CHEBI:58210"/>
    </cofactor>
    <text evidence="8">Binds 1 FMN per subunit.</text>
</comment>
<dbReference type="InterPro" id="IPR026021">
    <property type="entry name" value="YdjA-like"/>
</dbReference>
<dbReference type="PANTHER" id="PTHR43821:SF1">
    <property type="entry name" value="NAD(P)H NITROREDUCTASE YDJA-RELATED"/>
    <property type="match status" value="1"/>
</dbReference>
<evidence type="ECO:0000256" key="4">
    <source>
        <dbReference type="ARBA" id="ARBA00022857"/>
    </source>
</evidence>
<dbReference type="CDD" id="cd02135">
    <property type="entry name" value="YdjA-like"/>
    <property type="match status" value="1"/>
</dbReference>
<keyword evidence="6 7" id="KW-0520">NAD</keyword>
<dbReference type="Pfam" id="PF00881">
    <property type="entry name" value="Nitroreductase"/>
    <property type="match status" value="1"/>
</dbReference>
<evidence type="ECO:0000313" key="10">
    <source>
        <dbReference type="EMBL" id="TCK70305.1"/>
    </source>
</evidence>
<dbReference type="EMBL" id="SMGJ01000002">
    <property type="protein sequence ID" value="TCK70305.1"/>
    <property type="molecule type" value="Genomic_DNA"/>
</dbReference>
<accession>A0A4R1KXX0</accession>